<dbReference type="Pfam" id="PF12017">
    <property type="entry name" value="Tnp_P_element"/>
    <property type="match status" value="1"/>
</dbReference>
<dbReference type="PANTHER" id="PTHR47577:SF2">
    <property type="entry name" value="THAP DOMAIN CONTAINING 9"/>
    <property type="match status" value="1"/>
</dbReference>
<dbReference type="AlphaFoldDB" id="A0AAV0XT89"/>
<sequence length="722" mass="82957">MLKLYICIGDKDVDNINKPLTPTKTYGRSRNEKTELMFPSPSSTTDTPKRKIINDLINMPTPNSKRLIYSDEDDTPRKKKLKLKIDQQKIKLRNKNIQVCKLKQRVTTFKTRNTLRSLMYSHQFRSKNARAIVTMQLRNKKIPWTLEEKNMALTLFYKSPTAYNFLRLQNINLPAPSTIRRWIGQSKFLPGLSGTFFSHIKKKFEHKTNNERSCSISFDEIYIKEFLEYSKDYAFIEGFEDFGHYGRTNKSANCANYSPWKFPVAYFLAHSGVKHKLLKDLIIDVLSELFKSGLCPKVLVCDQGTNNQSALKSLGVDENNPYFFVENNKIYSIFDVPHLIKSLRNNLIGCSFEKDNMTVAVFSDIEATYEIDKKNIKSKALLKITEAHINPSSFQKMRVKLAVQLFSHTMASTIRTCIEINELKSKTAKNTADFVDFIDKLFDCLNSRTLYSSNPYNCGLSDSIIVKPFLNEAIKYFINLQKNKKGKITKPPCFKGIIQTITGILHFFEEEKSNNNAISFILTYGLNQDEVEKLFSIFLQKGSYNKNPTARTIRTSFRSTCIFSLCTSKGANCENIIENIDCQTNKQDVTIFLEGEQIMNIENDQSSDTNSECSSIDAVLSVQENLNTIPVTLEDCSVTYFAGYLALKCIKKFNCEYCKDQLIIEKDLNDKNQILIINKNYSSFNTGLKSPAKIFNDNIIDNILNIFENNFNNVKHKKKNQE</sequence>
<evidence type="ECO:0000256" key="1">
    <source>
        <dbReference type="SAM" id="MobiDB-lite"/>
    </source>
</evidence>
<dbReference type="InterPro" id="IPR048366">
    <property type="entry name" value="TNP-like_GBD"/>
</dbReference>
<evidence type="ECO:0000313" key="7">
    <source>
        <dbReference type="Proteomes" id="UP001160148"/>
    </source>
</evidence>
<organism evidence="6 7">
    <name type="scientific">Macrosiphum euphorbiae</name>
    <name type="common">potato aphid</name>
    <dbReference type="NCBI Taxonomy" id="13131"/>
    <lineage>
        <taxon>Eukaryota</taxon>
        <taxon>Metazoa</taxon>
        <taxon>Ecdysozoa</taxon>
        <taxon>Arthropoda</taxon>
        <taxon>Hexapoda</taxon>
        <taxon>Insecta</taxon>
        <taxon>Pterygota</taxon>
        <taxon>Neoptera</taxon>
        <taxon>Paraneoptera</taxon>
        <taxon>Hemiptera</taxon>
        <taxon>Sternorrhyncha</taxon>
        <taxon>Aphidomorpha</taxon>
        <taxon>Aphidoidea</taxon>
        <taxon>Aphididae</taxon>
        <taxon>Macrosiphini</taxon>
        <taxon>Macrosiphum</taxon>
    </lineage>
</organism>
<evidence type="ECO:0000259" key="4">
    <source>
        <dbReference type="Pfam" id="PF21788"/>
    </source>
</evidence>
<dbReference type="Proteomes" id="UP001160148">
    <property type="component" value="Unassembled WGS sequence"/>
</dbReference>
<dbReference type="InterPro" id="IPR021896">
    <property type="entry name" value="THAP9-like_HTH"/>
</dbReference>
<reference evidence="6 7" key="1">
    <citation type="submission" date="2023-01" db="EMBL/GenBank/DDBJ databases">
        <authorList>
            <person name="Whitehead M."/>
        </authorList>
    </citation>
    <scope>NUCLEOTIDE SEQUENCE [LARGE SCALE GENOMIC DNA]</scope>
</reference>
<feature type="domain" description="Transposable element P transposase-like GTP-binding insertion" evidence="4">
    <location>
        <begin position="338"/>
        <end position="454"/>
    </location>
</feature>
<accession>A0AAV0XT89</accession>
<dbReference type="PANTHER" id="PTHR47577">
    <property type="entry name" value="THAP DOMAIN-CONTAINING PROTEIN 6"/>
    <property type="match status" value="1"/>
</dbReference>
<feature type="domain" description="Transposable element P transposase-like RNase H" evidence="3">
    <location>
        <begin position="190"/>
        <end position="315"/>
    </location>
</feature>
<evidence type="ECO:0000259" key="2">
    <source>
        <dbReference type="Pfam" id="PF12017"/>
    </source>
</evidence>
<feature type="region of interest" description="Disordered" evidence="1">
    <location>
        <begin position="23"/>
        <end position="48"/>
    </location>
</feature>
<proteinExistence type="predicted"/>
<protein>
    <recommendedName>
        <fullName evidence="8">Transposable element P transposase</fullName>
    </recommendedName>
</protein>
<comment type="caution">
    <text evidence="6">The sequence shown here is derived from an EMBL/GenBank/DDBJ whole genome shotgun (WGS) entry which is preliminary data.</text>
</comment>
<dbReference type="Pfam" id="PF21788">
    <property type="entry name" value="TNP-like_GBD"/>
    <property type="match status" value="1"/>
</dbReference>
<dbReference type="Pfam" id="PF21787">
    <property type="entry name" value="TNP-like_RNaseH_N"/>
    <property type="match status" value="1"/>
</dbReference>
<dbReference type="EMBL" id="CARXXK010000406">
    <property type="protein sequence ID" value="CAI6370526.1"/>
    <property type="molecule type" value="Genomic_DNA"/>
</dbReference>
<evidence type="ECO:0000259" key="5">
    <source>
        <dbReference type="Pfam" id="PF21789"/>
    </source>
</evidence>
<evidence type="ECO:0008006" key="8">
    <source>
        <dbReference type="Google" id="ProtNLM"/>
    </source>
</evidence>
<dbReference type="Pfam" id="PF21789">
    <property type="entry name" value="TNP-like_RNaseH_C"/>
    <property type="match status" value="1"/>
</dbReference>
<feature type="domain" description="THAP9-like helix-turn-helix" evidence="2">
    <location>
        <begin position="137"/>
        <end position="182"/>
    </location>
</feature>
<name>A0AAV0XT89_9HEMI</name>
<dbReference type="InterPro" id="IPR048367">
    <property type="entry name" value="TNP-like_RNaseH_C"/>
</dbReference>
<evidence type="ECO:0000259" key="3">
    <source>
        <dbReference type="Pfam" id="PF21787"/>
    </source>
</evidence>
<dbReference type="InterPro" id="IPR048365">
    <property type="entry name" value="TNP-like_RNaseH_N"/>
</dbReference>
<gene>
    <name evidence="6" type="ORF">MEUPH1_LOCUS24637</name>
</gene>
<feature type="domain" description="Transposable element P transposase-like RNase H C-terminal" evidence="5">
    <location>
        <begin position="524"/>
        <end position="555"/>
    </location>
</feature>
<keyword evidence="7" id="KW-1185">Reference proteome</keyword>
<evidence type="ECO:0000313" key="6">
    <source>
        <dbReference type="EMBL" id="CAI6370526.1"/>
    </source>
</evidence>